<dbReference type="AlphaFoldDB" id="A0A0D6P585"/>
<feature type="transmembrane region" description="Helical" evidence="8">
    <location>
        <begin position="132"/>
        <end position="151"/>
    </location>
</feature>
<feature type="transmembrane region" description="Helical" evidence="8">
    <location>
        <begin position="283"/>
        <end position="301"/>
    </location>
</feature>
<keyword evidence="6 8" id="KW-1133">Transmembrane helix</keyword>
<dbReference type="RefSeq" id="WP_148360229.1">
    <property type="nucleotide sequence ID" value="NZ_BANB01000045.1"/>
</dbReference>
<keyword evidence="7 8" id="KW-0472">Membrane</keyword>
<evidence type="ECO:0000256" key="1">
    <source>
        <dbReference type="ARBA" id="ARBA00004651"/>
    </source>
</evidence>
<dbReference type="PANTHER" id="PTHR33908">
    <property type="entry name" value="MANNOSYLTRANSFERASE YKCB-RELATED"/>
    <property type="match status" value="1"/>
</dbReference>
<comment type="caution">
    <text evidence="10">The sequence shown here is derived from an EMBL/GenBank/DDBJ whole genome shotgun (WGS) entry which is preliminary data.</text>
</comment>
<dbReference type="GO" id="GO:0016763">
    <property type="term" value="F:pentosyltransferase activity"/>
    <property type="evidence" value="ECO:0007669"/>
    <property type="project" value="TreeGrafter"/>
</dbReference>
<evidence type="ECO:0000259" key="9">
    <source>
        <dbReference type="Pfam" id="PF13231"/>
    </source>
</evidence>
<dbReference type="Pfam" id="PF13231">
    <property type="entry name" value="PMT_2"/>
    <property type="match status" value="1"/>
</dbReference>
<evidence type="ECO:0000256" key="8">
    <source>
        <dbReference type="SAM" id="Phobius"/>
    </source>
</evidence>
<evidence type="ECO:0000256" key="2">
    <source>
        <dbReference type="ARBA" id="ARBA00022475"/>
    </source>
</evidence>
<dbReference type="OrthoDB" id="9810951at2"/>
<evidence type="ECO:0000313" key="10">
    <source>
        <dbReference type="EMBL" id="GAN76049.1"/>
    </source>
</evidence>
<dbReference type="GO" id="GO:0010041">
    <property type="term" value="P:response to iron(III) ion"/>
    <property type="evidence" value="ECO:0007669"/>
    <property type="project" value="TreeGrafter"/>
</dbReference>
<feature type="transmembrane region" description="Helical" evidence="8">
    <location>
        <begin position="108"/>
        <end position="126"/>
    </location>
</feature>
<proteinExistence type="predicted"/>
<keyword evidence="2" id="KW-1003">Cell membrane</keyword>
<feature type="transmembrane region" description="Helical" evidence="8">
    <location>
        <begin position="374"/>
        <end position="395"/>
    </location>
</feature>
<feature type="transmembrane region" description="Helical" evidence="8">
    <location>
        <begin position="427"/>
        <end position="448"/>
    </location>
</feature>
<sequence>MGHTEGVVHATACVPLKGGRHTWPFVLCASLLAALILWPGRASLPPIDRDESRYAQATRQMLETGDFLDPRFQDHPRYVQPAGVYWAQAAAVSLLSDATRRVIWPHRVPSWLAGIVSAALTCAIGARLLGPAAGLAGATLLASSLLFGFEARIATTDATLLAFVLLAQWALLAIWQAREGPDTSRVHSAVLWAALGCSIMVKGPIGLVWLGLTALGLSASGGTWRWLRRLHPLSGVALMAAIVLPWMIAIAIRTDGAFFAQALGHNLLGKLSHGQESHWAPPGYYLAIFAAMFWPGSLLAFRAVPAVWRARSMPGVQFLLCWVIPAWLLFELVPTKLPQYVLPAYPGIALLCVSVLPAGPGGGWQRWAFATARMIWVVVGLVLVVGGPLLLWRYSNGVRPVVWLAAAAEVAFLAIMAQMARRARTQLAVACGLLASAIFQAATFGMVLPGLTPIWISPRVAALVAASSRCQRPTLASASYSEPSLVFLLGTQTRLVDPVTAAEHIVRDPACTLALVDVAGLPPFLAVLAAHHMAVEDRGTVTGRDYSNNHFLTLHLFSAVPP</sequence>
<dbReference type="GO" id="GO:0005886">
    <property type="term" value="C:plasma membrane"/>
    <property type="evidence" value="ECO:0007669"/>
    <property type="project" value="UniProtKB-SubCell"/>
</dbReference>
<reference evidence="10 11" key="1">
    <citation type="submission" date="2012-11" db="EMBL/GenBank/DDBJ databases">
        <title>Whole genome sequence of Acidisphaera rubrifaciens HS-AP3.</title>
        <authorList>
            <person name="Azuma Y."/>
            <person name="Higashiura N."/>
            <person name="Hirakawa H."/>
            <person name="Matsushita K."/>
        </authorList>
    </citation>
    <scope>NUCLEOTIDE SEQUENCE [LARGE SCALE GENOMIC DNA]</scope>
    <source>
        <strain evidence="10 11">HS-AP3</strain>
    </source>
</reference>
<feature type="transmembrane region" description="Helical" evidence="8">
    <location>
        <begin position="342"/>
        <end position="362"/>
    </location>
</feature>
<feature type="transmembrane region" description="Helical" evidence="8">
    <location>
        <begin position="22"/>
        <end position="40"/>
    </location>
</feature>
<feature type="transmembrane region" description="Helical" evidence="8">
    <location>
        <begin position="401"/>
        <end position="420"/>
    </location>
</feature>
<keyword evidence="11" id="KW-1185">Reference proteome</keyword>
<feature type="transmembrane region" description="Helical" evidence="8">
    <location>
        <begin position="158"/>
        <end position="177"/>
    </location>
</feature>
<dbReference type="Proteomes" id="UP000032680">
    <property type="component" value="Unassembled WGS sequence"/>
</dbReference>
<evidence type="ECO:0000256" key="5">
    <source>
        <dbReference type="ARBA" id="ARBA00022692"/>
    </source>
</evidence>
<organism evidence="10 11">
    <name type="scientific">Acidisphaera rubrifaciens HS-AP3</name>
    <dbReference type="NCBI Taxonomy" id="1231350"/>
    <lineage>
        <taxon>Bacteria</taxon>
        <taxon>Pseudomonadati</taxon>
        <taxon>Pseudomonadota</taxon>
        <taxon>Alphaproteobacteria</taxon>
        <taxon>Acetobacterales</taxon>
        <taxon>Acetobacteraceae</taxon>
        <taxon>Acidisphaera</taxon>
    </lineage>
</organism>
<dbReference type="PANTHER" id="PTHR33908:SF3">
    <property type="entry name" value="UNDECAPRENYL PHOSPHATE-ALPHA-4-AMINO-4-DEOXY-L-ARABINOSE ARABINOSYL TRANSFERASE"/>
    <property type="match status" value="1"/>
</dbReference>
<evidence type="ECO:0000256" key="6">
    <source>
        <dbReference type="ARBA" id="ARBA00022989"/>
    </source>
</evidence>
<feature type="transmembrane region" description="Helical" evidence="8">
    <location>
        <begin position="189"/>
        <end position="212"/>
    </location>
</feature>
<dbReference type="GO" id="GO:0009103">
    <property type="term" value="P:lipopolysaccharide biosynthetic process"/>
    <property type="evidence" value="ECO:0007669"/>
    <property type="project" value="TreeGrafter"/>
</dbReference>
<name>A0A0D6P585_9PROT</name>
<gene>
    <name evidence="10" type="ORF">Asru_0045_40</name>
</gene>
<feature type="transmembrane region" description="Helical" evidence="8">
    <location>
        <begin position="313"/>
        <end position="330"/>
    </location>
</feature>
<evidence type="ECO:0000313" key="11">
    <source>
        <dbReference type="Proteomes" id="UP000032680"/>
    </source>
</evidence>
<evidence type="ECO:0000256" key="4">
    <source>
        <dbReference type="ARBA" id="ARBA00022679"/>
    </source>
</evidence>
<keyword evidence="4 10" id="KW-0808">Transferase</keyword>
<evidence type="ECO:0000256" key="7">
    <source>
        <dbReference type="ARBA" id="ARBA00023136"/>
    </source>
</evidence>
<dbReference type="InterPro" id="IPR038731">
    <property type="entry name" value="RgtA/B/C-like"/>
</dbReference>
<dbReference type="InterPro" id="IPR050297">
    <property type="entry name" value="LipidA_mod_glycosyltrf_83"/>
</dbReference>
<keyword evidence="5 8" id="KW-0812">Transmembrane</keyword>
<evidence type="ECO:0000256" key="3">
    <source>
        <dbReference type="ARBA" id="ARBA00022676"/>
    </source>
</evidence>
<protein>
    <submittedName>
        <fullName evidence="10">Glycosyl transferase</fullName>
    </submittedName>
</protein>
<feature type="domain" description="Glycosyltransferase RgtA/B/C/D-like" evidence="9">
    <location>
        <begin position="81"/>
        <end position="248"/>
    </location>
</feature>
<keyword evidence="3" id="KW-0328">Glycosyltransferase</keyword>
<dbReference type="EMBL" id="BANB01000045">
    <property type="protein sequence ID" value="GAN76049.1"/>
    <property type="molecule type" value="Genomic_DNA"/>
</dbReference>
<accession>A0A0D6P585</accession>
<comment type="subcellular location">
    <subcellularLocation>
        <location evidence="1">Cell membrane</location>
        <topology evidence="1">Multi-pass membrane protein</topology>
    </subcellularLocation>
</comment>
<feature type="transmembrane region" description="Helical" evidence="8">
    <location>
        <begin position="233"/>
        <end position="252"/>
    </location>
</feature>